<protein>
    <recommendedName>
        <fullName evidence="3">Secreted protein</fullName>
    </recommendedName>
</protein>
<accession>A0ABV0V6P3</accession>
<sequence length="103" mass="11354">MMLPSPCCGYGVVSVMLCVVFLEMHPKNEPLAASGPTRIWEALVRPGGFFGRKAFSVLTLLVHPDIWRLLKTVVLCRIPSVPDSHSCFSVALGFFQVQSCLFV</sequence>
<dbReference type="Proteomes" id="UP001482620">
    <property type="component" value="Unassembled WGS sequence"/>
</dbReference>
<proteinExistence type="predicted"/>
<organism evidence="1 2">
    <name type="scientific">Ilyodon furcidens</name>
    <name type="common">goldbreast splitfin</name>
    <dbReference type="NCBI Taxonomy" id="33524"/>
    <lineage>
        <taxon>Eukaryota</taxon>
        <taxon>Metazoa</taxon>
        <taxon>Chordata</taxon>
        <taxon>Craniata</taxon>
        <taxon>Vertebrata</taxon>
        <taxon>Euteleostomi</taxon>
        <taxon>Actinopterygii</taxon>
        <taxon>Neopterygii</taxon>
        <taxon>Teleostei</taxon>
        <taxon>Neoteleostei</taxon>
        <taxon>Acanthomorphata</taxon>
        <taxon>Ovalentaria</taxon>
        <taxon>Atherinomorphae</taxon>
        <taxon>Cyprinodontiformes</taxon>
        <taxon>Goodeidae</taxon>
        <taxon>Ilyodon</taxon>
    </lineage>
</organism>
<comment type="caution">
    <text evidence="1">The sequence shown here is derived from an EMBL/GenBank/DDBJ whole genome shotgun (WGS) entry which is preliminary data.</text>
</comment>
<evidence type="ECO:0000313" key="1">
    <source>
        <dbReference type="EMBL" id="MEQ2251797.1"/>
    </source>
</evidence>
<evidence type="ECO:0008006" key="3">
    <source>
        <dbReference type="Google" id="ProtNLM"/>
    </source>
</evidence>
<gene>
    <name evidence="1" type="ORF">ILYODFUR_014878</name>
</gene>
<reference evidence="1 2" key="1">
    <citation type="submission" date="2021-06" db="EMBL/GenBank/DDBJ databases">
        <authorList>
            <person name="Palmer J.M."/>
        </authorList>
    </citation>
    <scope>NUCLEOTIDE SEQUENCE [LARGE SCALE GENOMIC DNA]</scope>
    <source>
        <strain evidence="2">if_2019</strain>
        <tissue evidence="1">Muscle</tissue>
    </source>
</reference>
<name>A0ABV0V6P3_9TELE</name>
<dbReference type="EMBL" id="JAHRIQ010093960">
    <property type="protein sequence ID" value="MEQ2251797.1"/>
    <property type="molecule type" value="Genomic_DNA"/>
</dbReference>
<evidence type="ECO:0000313" key="2">
    <source>
        <dbReference type="Proteomes" id="UP001482620"/>
    </source>
</evidence>
<keyword evidence="2" id="KW-1185">Reference proteome</keyword>